<evidence type="ECO:0000259" key="4">
    <source>
        <dbReference type="PROSITE" id="PS50949"/>
    </source>
</evidence>
<evidence type="ECO:0000256" key="3">
    <source>
        <dbReference type="ARBA" id="ARBA00023163"/>
    </source>
</evidence>
<evidence type="ECO:0000313" key="6">
    <source>
        <dbReference type="Proteomes" id="UP000662957"/>
    </source>
</evidence>
<evidence type="ECO:0000313" key="5">
    <source>
        <dbReference type="EMBL" id="QSF55187.1"/>
    </source>
</evidence>
<evidence type="ECO:0000256" key="2">
    <source>
        <dbReference type="ARBA" id="ARBA00023125"/>
    </source>
</evidence>
<dbReference type="Gene3D" id="1.10.10.10">
    <property type="entry name" value="Winged helix-like DNA-binding domain superfamily/Winged helix DNA-binding domain"/>
    <property type="match status" value="1"/>
</dbReference>
<dbReference type="PANTHER" id="PTHR43537:SF5">
    <property type="entry name" value="UXU OPERON TRANSCRIPTIONAL REGULATOR"/>
    <property type="match status" value="1"/>
</dbReference>
<organism evidence="5 6">
    <name type="scientific">Brevundimonas fontaquae</name>
    <dbReference type="NCBI Taxonomy" id="2813778"/>
    <lineage>
        <taxon>Bacteria</taxon>
        <taxon>Pseudomonadati</taxon>
        <taxon>Pseudomonadota</taxon>
        <taxon>Alphaproteobacteria</taxon>
        <taxon>Caulobacterales</taxon>
        <taxon>Caulobacteraceae</taxon>
        <taxon>Brevundimonas</taxon>
    </lineage>
</organism>
<keyword evidence="1" id="KW-0805">Transcription regulation</keyword>
<dbReference type="SUPFAM" id="SSF46785">
    <property type="entry name" value="Winged helix' DNA-binding domain"/>
    <property type="match status" value="1"/>
</dbReference>
<gene>
    <name evidence="5" type="ORF">JX001_05125</name>
</gene>
<protein>
    <submittedName>
        <fullName evidence="5">GntR family transcriptional regulator</fullName>
    </submittedName>
</protein>
<dbReference type="EMBL" id="CP070968">
    <property type="protein sequence ID" value="QSF55187.1"/>
    <property type="molecule type" value="Genomic_DNA"/>
</dbReference>
<dbReference type="InterPro" id="IPR036388">
    <property type="entry name" value="WH-like_DNA-bd_sf"/>
</dbReference>
<dbReference type="InterPro" id="IPR000524">
    <property type="entry name" value="Tscrpt_reg_HTH_GntR"/>
</dbReference>
<reference evidence="5 6" key="1">
    <citation type="submission" date="2021-02" db="EMBL/GenBank/DDBJ databases">
        <title>Brevundimonas sp. CS1 genome sequence.</title>
        <authorList>
            <person name="Lee K."/>
            <person name="Choi Y.-J."/>
            <person name="Son H.-R."/>
        </authorList>
    </citation>
    <scope>NUCLEOTIDE SEQUENCE [LARGE SCALE GENOMIC DNA]</scope>
    <source>
        <strain evidence="5 6">CS1</strain>
    </source>
</reference>
<evidence type="ECO:0000256" key="1">
    <source>
        <dbReference type="ARBA" id="ARBA00023015"/>
    </source>
</evidence>
<sequence>MQAFEPRDPYGAALGAVQRFAAAGRFLPGEPIVVTDLAAEVGLSATPVREALACLAGQGLIERRRGRGYFYPALDAAEIIDLFELQLAYLNAALTLYPRGLTPLRKAVVAVDPLAGVQALFDAVIAQSSNAALILAHQRVVDRLKAVLTAERGQDDSDGAMVRTMVSMIVEGRIPDLLGQLDAYHERRCARVPALMSEAR</sequence>
<dbReference type="PANTHER" id="PTHR43537">
    <property type="entry name" value="TRANSCRIPTIONAL REGULATOR, GNTR FAMILY"/>
    <property type="match status" value="1"/>
</dbReference>
<dbReference type="RefSeq" id="WP_205682566.1">
    <property type="nucleotide sequence ID" value="NZ_CP070968.1"/>
</dbReference>
<dbReference type="Pfam" id="PF00392">
    <property type="entry name" value="GntR"/>
    <property type="match status" value="1"/>
</dbReference>
<proteinExistence type="predicted"/>
<accession>A0ABX7LQY5</accession>
<feature type="domain" description="HTH gntR-type" evidence="4">
    <location>
        <begin position="7"/>
        <end position="74"/>
    </location>
</feature>
<dbReference type="InterPro" id="IPR036390">
    <property type="entry name" value="WH_DNA-bd_sf"/>
</dbReference>
<dbReference type="Proteomes" id="UP000662957">
    <property type="component" value="Chromosome"/>
</dbReference>
<keyword evidence="6" id="KW-1185">Reference proteome</keyword>
<keyword evidence="2" id="KW-0238">DNA-binding</keyword>
<dbReference type="SMART" id="SM00345">
    <property type="entry name" value="HTH_GNTR"/>
    <property type="match status" value="1"/>
</dbReference>
<name>A0ABX7LQY5_9CAUL</name>
<keyword evidence="3" id="KW-0804">Transcription</keyword>
<dbReference type="PROSITE" id="PS50949">
    <property type="entry name" value="HTH_GNTR"/>
    <property type="match status" value="1"/>
</dbReference>